<dbReference type="GO" id="GO:0016773">
    <property type="term" value="F:phosphotransferase activity, alcohol group as acceptor"/>
    <property type="evidence" value="ECO:0007669"/>
    <property type="project" value="InterPro"/>
</dbReference>
<dbReference type="PANTHER" id="PTHR43095">
    <property type="entry name" value="SUGAR KINASE"/>
    <property type="match status" value="1"/>
</dbReference>
<protein>
    <submittedName>
        <fullName evidence="7">FGGY-family carbohydrate kinase</fullName>
    </submittedName>
</protein>
<dbReference type="InterPro" id="IPR043129">
    <property type="entry name" value="ATPase_NBD"/>
</dbReference>
<reference evidence="7 8" key="1">
    <citation type="submission" date="2019-09" db="EMBL/GenBank/DDBJ databases">
        <authorList>
            <person name="Pidcock S.E."/>
            <person name="Huws S.A."/>
        </authorList>
    </citation>
    <scope>NUCLEOTIDE SEQUENCE [LARGE SCALE GENOMIC DNA]</scope>
    <source>
        <strain evidence="7 8">MZ8</strain>
    </source>
</reference>
<evidence type="ECO:0000256" key="2">
    <source>
        <dbReference type="ARBA" id="ARBA00022679"/>
    </source>
</evidence>
<organism evidence="7 8">
    <name type="scientific">Pseudobutyrivibrio xylanivorans</name>
    <dbReference type="NCBI Taxonomy" id="185007"/>
    <lineage>
        <taxon>Bacteria</taxon>
        <taxon>Bacillati</taxon>
        <taxon>Bacillota</taxon>
        <taxon>Clostridia</taxon>
        <taxon>Lachnospirales</taxon>
        <taxon>Lachnospiraceae</taxon>
        <taxon>Pseudobutyrivibrio</taxon>
    </lineage>
</organism>
<dbReference type="InterPro" id="IPR000577">
    <property type="entry name" value="Carb_kinase_FGGY"/>
</dbReference>
<dbReference type="Pfam" id="PF00370">
    <property type="entry name" value="FGGY_N"/>
    <property type="match status" value="1"/>
</dbReference>
<dbReference type="Gene3D" id="3.30.420.40">
    <property type="match status" value="2"/>
</dbReference>
<comment type="similarity">
    <text evidence="1 4">Belongs to the FGGY kinase family.</text>
</comment>
<dbReference type="PIRSF" id="PIRSF000538">
    <property type="entry name" value="GlpK"/>
    <property type="match status" value="1"/>
</dbReference>
<evidence type="ECO:0000259" key="6">
    <source>
        <dbReference type="Pfam" id="PF02782"/>
    </source>
</evidence>
<dbReference type="InterPro" id="IPR018483">
    <property type="entry name" value="Carb_kinase_FGGY_CS"/>
</dbReference>
<evidence type="ECO:0000256" key="1">
    <source>
        <dbReference type="ARBA" id="ARBA00009156"/>
    </source>
</evidence>
<evidence type="ECO:0000259" key="5">
    <source>
        <dbReference type="Pfam" id="PF00370"/>
    </source>
</evidence>
<dbReference type="AlphaFoldDB" id="A0A6M0LJ60"/>
<dbReference type="InterPro" id="IPR018484">
    <property type="entry name" value="FGGY_N"/>
</dbReference>
<dbReference type="Pfam" id="PF02782">
    <property type="entry name" value="FGGY_C"/>
    <property type="match status" value="1"/>
</dbReference>
<name>A0A6M0LJ60_PSEXY</name>
<feature type="domain" description="Carbohydrate kinase FGGY C-terminal" evidence="6">
    <location>
        <begin position="265"/>
        <end position="460"/>
    </location>
</feature>
<keyword evidence="3 4" id="KW-0418">Kinase</keyword>
<dbReference type="CDD" id="cd07808">
    <property type="entry name" value="ASKHA_NBD_FGGY_EcXK-like"/>
    <property type="match status" value="1"/>
</dbReference>
<reference evidence="7 8" key="2">
    <citation type="submission" date="2020-03" db="EMBL/GenBank/DDBJ databases">
        <title>Investigating the evolutionary divergence of the Butyrivibrio group.</title>
        <authorList>
            <person name="Skvortsov T."/>
            <person name="Santos F.G."/>
            <person name="Ting K.S."/>
            <person name="Creevey C.J."/>
        </authorList>
    </citation>
    <scope>NUCLEOTIDE SEQUENCE [LARGE SCALE GENOMIC DNA]</scope>
    <source>
        <strain evidence="7 8">MZ8</strain>
    </source>
</reference>
<evidence type="ECO:0000313" key="7">
    <source>
        <dbReference type="EMBL" id="NEX02532.1"/>
    </source>
</evidence>
<evidence type="ECO:0000256" key="3">
    <source>
        <dbReference type="ARBA" id="ARBA00022777"/>
    </source>
</evidence>
<dbReference type="GO" id="GO:0005975">
    <property type="term" value="P:carbohydrate metabolic process"/>
    <property type="evidence" value="ECO:0007669"/>
    <property type="project" value="InterPro"/>
</dbReference>
<dbReference type="InterPro" id="IPR050406">
    <property type="entry name" value="FGGY_Carb_Kinase"/>
</dbReference>
<gene>
    <name evidence="7" type="ORF">F0Q01_11640</name>
</gene>
<proteinExistence type="inferred from homology"/>
<dbReference type="InterPro" id="IPR018485">
    <property type="entry name" value="FGGY_C"/>
</dbReference>
<dbReference type="GO" id="GO:0016301">
    <property type="term" value="F:kinase activity"/>
    <property type="evidence" value="ECO:0007669"/>
    <property type="project" value="UniProtKB-KW"/>
</dbReference>
<comment type="caution">
    <text evidence="7">The sequence shown here is derived from an EMBL/GenBank/DDBJ whole genome shotgun (WGS) entry which is preliminary data.</text>
</comment>
<accession>A0A6M0LJ60</accession>
<evidence type="ECO:0000313" key="8">
    <source>
        <dbReference type="Proteomes" id="UP000473091"/>
    </source>
</evidence>
<evidence type="ECO:0000256" key="4">
    <source>
        <dbReference type="RuleBase" id="RU003733"/>
    </source>
</evidence>
<dbReference type="PROSITE" id="PS00445">
    <property type="entry name" value="FGGY_KINASES_2"/>
    <property type="match status" value="1"/>
</dbReference>
<keyword evidence="2 4" id="KW-0808">Transferase</keyword>
<dbReference type="SUPFAM" id="SSF53067">
    <property type="entry name" value="Actin-like ATPase domain"/>
    <property type="match status" value="2"/>
</dbReference>
<dbReference type="RefSeq" id="WP_090489566.1">
    <property type="nucleotide sequence ID" value="NZ_VTVE01000004.1"/>
</dbReference>
<feature type="domain" description="Carbohydrate kinase FGGY N-terminal" evidence="5">
    <location>
        <begin position="7"/>
        <end position="250"/>
    </location>
</feature>
<dbReference type="Proteomes" id="UP000473091">
    <property type="component" value="Unassembled WGS sequence"/>
</dbReference>
<dbReference type="PANTHER" id="PTHR43095:SF5">
    <property type="entry name" value="XYLULOSE KINASE"/>
    <property type="match status" value="1"/>
</dbReference>
<sequence length="519" mass="56235">MREDKAYLLGIDLGTTNVKGNIMDAEGNLIATASRSLGKIFPGQNMIEQDPSAWWTSTIAILKYMTALAGDDVVSNIKGISISSQCPTLLPLDEQGNPIHNAIIYADGRSVKETNEITEKIGFDKFVSIVGGQPSVAFLPGKLLWLKRNMPEVFENTATIMQANSYLNYRLTGQLTIDIDTASRTQLMNLSTLEWADEIGDVIGITLSDIMPPVKKCTDIIGYVTKEAAAQTGLWEGTPVVAGCSDAMASMYAIGLSKLGDAGESAGTSSLIFASAPQASACDVPVVTRPVGLETMPFVYDGPIGTTGAAIRWYVEQMGEADIASSIEAGKNIYDYMNKVAMKINPGADGLFFFPYMAGGERAPLWNSHARGMFIGLNLTTDRAHIIRSIFEGTAFALRHVMDAIKDAGGIAENLRITGGGSKSKTWNKIKASMLHMPVYVLDDISGDVPFGDILLAGHAVGIYPDLSEAVRKMVKIKEVIEPVPEWEKAYDQLYPYYKKIYQDLDGDLANLQQTIAKL</sequence>
<dbReference type="EMBL" id="VTVE01000004">
    <property type="protein sequence ID" value="NEX02532.1"/>
    <property type="molecule type" value="Genomic_DNA"/>
</dbReference>